<reference evidence="4" key="1">
    <citation type="submission" date="2021-02" db="EMBL/GenBank/DDBJ databases">
        <authorList>
            <person name="Dougan E. K."/>
            <person name="Rhodes N."/>
            <person name="Thang M."/>
            <person name="Chan C."/>
        </authorList>
    </citation>
    <scope>NUCLEOTIDE SEQUENCE</scope>
</reference>
<evidence type="ECO:0000256" key="1">
    <source>
        <dbReference type="ARBA" id="ARBA00009743"/>
    </source>
</evidence>
<dbReference type="Gene3D" id="3.20.20.70">
    <property type="entry name" value="Aldolase class I"/>
    <property type="match status" value="1"/>
</dbReference>
<accession>A0A813H155</accession>
<keyword evidence="5" id="KW-1185">Reference proteome</keyword>
<evidence type="ECO:0000256" key="3">
    <source>
        <dbReference type="ARBA" id="ARBA00023295"/>
    </source>
</evidence>
<organism evidence="4 5">
    <name type="scientific">Polarella glacialis</name>
    <name type="common">Dinoflagellate</name>
    <dbReference type="NCBI Taxonomy" id="89957"/>
    <lineage>
        <taxon>Eukaryota</taxon>
        <taxon>Sar</taxon>
        <taxon>Alveolata</taxon>
        <taxon>Dinophyceae</taxon>
        <taxon>Suessiales</taxon>
        <taxon>Suessiaceae</taxon>
        <taxon>Polarella</taxon>
    </lineage>
</organism>
<evidence type="ECO:0000313" key="4">
    <source>
        <dbReference type="EMBL" id="CAE8631376.1"/>
    </source>
</evidence>
<comment type="caution">
    <text evidence="4">The sequence shown here is derived from an EMBL/GenBank/DDBJ whole genome shotgun (WGS) entry which is preliminary data.</text>
</comment>
<feature type="non-terminal residue" evidence="4">
    <location>
        <position position="1"/>
    </location>
</feature>
<evidence type="ECO:0000313" key="5">
    <source>
        <dbReference type="Proteomes" id="UP000654075"/>
    </source>
</evidence>
<dbReference type="InterPro" id="IPR002241">
    <property type="entry name" value="Glyco_hydro_27"/>
</dbReference>
<proteinExistence type="inferred from homology"/>
<dbReference type="InterPro" id="IPR013785">
    <property type="entry name" value="Aldolase_TIM"/>
</dbReference>
<name>A0A813H155_POLGL</name>
<dbReference type="EMBL" id="CAJNNV010030113">
    <property type="protein sequence ID" value="CAE8631376.1"/>
    <property type="molecule type" value="Genomic_DNA"/>
</dbReference>
<dbReference type="Proteomes" id="UP000654075">
    <property type="component" value="Unassembled WGS sequence"/>
</dbReference>
<keyword evidence="3" id="KW-0326">Glycosidase</keyword>
<dbReference type="GO" id="GO:0004553">
    <property type="term" value="F:hydrolase activity, hydrolyzing O-glycosyl compounds"/>
    <property type="evidence" value="ECO:0007669"/>
    <property type="project" value="InterPro"/>
</dbReference>
<dbReference type="GO" id="GO:0005975">
    <property type="term" value="P:carbohydrate metabolic process"/>
    <property type="evidence" value="ECO:0007669"/>
    <property type="project" value="InterPro"/>
</dbReference>
<evidence type="ECO:0008006" key="6">
    <source>
        <dbReference type="Google" id="ProtNLM"/>
    </source>
</evidence>
<dbReference type="InterPro" id="IPR017853">
    <property type="entry name" value="GH"/>
</dbReference>
<dbReference type="SUPFAM" id="SSF51445">
    <property type="entry name" value="(Trans)glycosidases"/>
    <property type="match status" value="1"/>
</dbReference>
<keyword evidence="2" id="KW-0378">Hydrolase</keyword>
<dbReference type="PANTHER" id="PTHR11452">
    <property type="entry name" value="ALPHA-GALACTOSIDASE/ALPHA-N-ACETYLGALACTOSAMINIDASE"/>
    <property type="match status" value="1"/>
</dbReference>
<evidence type="ECO:0000256" key="2">
    <source>
        <dbReference type="ARBA" id="ARBA00022801"/>
    </source>
</evidence>
<dbReference type="PANTHER" id="PTHR11452:SF75">
    <property type="entry name" value="ALPHA-GALACTOSIDASE MEL1"/>
    <property type="match status" value="1"/>
</dbReference>
<sequence length="122" mass="13119">EVPFSNLSYYATDPRGGAALANSWRVTSDVIEARTYRFAYRVGSELATWAGAGAYNDPDMLLGSSPGAARTLSPAQSRTQFNLWAILMAPLLLGADLTALTGFDLHTYSNEEVLAVSQDPLC</sequence>
<protein>
    <recommendedName>
        <fullName evidence="6">Alpha-galactosidase</fullName>
    </recommendedName>
</protein>
<feature type="non-terminal residue" evidence="4">
    <location>
        <position position="122"/>
    </location>
</feature>
<gene>
    <name evidence="4" type="ORF">PGLA1383_LOCUS47487</name>
</gene>
<dbReference type="Pfam" id="PF16499">
    <property type="entry name" value="Melibiase_2"/>
    <property type="match status" value="1"/>
</dbReference>
<dbReference type="OrthoDB" id="5795902at2759"/>
<comment type="similarity">
    <text evidence="1">Belongs to the glycosyl hydrolase 27 family.</text>
</comment>
<dbReference type="AlphaFoldDB" id="A0A813H155"/>